<dbReference type="InterPro" id="IPR003400">
    <property type="entry name" value="ExbD"/>
</dbReference>
<comment type="caution">
    <text evidence="10">The sequence shown here is derived from an EMBL/GenBank/DDBJ whole genome shotgun (WGS) entry which is preliminary data.</text>
</comment>
<evidence type="ECO:0000256" key="6">
    <source>
        <dbReference type="ARBA" id="ARBA00023136"/>
    </source>
</evidence>
<evidence type="ECO:0000256" key="4">
    <source>
        <dbReference type="ARBA" id="ARBA00022692"/>
    </source>
</evidence>
<keyword evidence="7" id="KW-0653">Protein transport</keyword>
<feature type="compositionally biased region" description="Low complexity" evidence="8">
    <location>
        <begin position="91"/>
        <end position="104"/>
    </location>
</feature>
<feature type="region of interest" description="Disordered" evidence="8">
    <location>
        <begin position="84"/>
        <end position="106"/>
    </location>
</feature>
<dbReference type="Proteomes" id="UP001385499">
    <property type="component" value="Unassembled WGS sequence"/>
</dbReference>
<comment type="similarity">
    <text evidence="2 7">Belongs to the ExbD/TolR family.</text>
</comment>
<feature type="transmembrane region" description="Helical" evidence="9">
    <location>
        <begin position="16"/>
        <end position="37"/>
    </location>
</feature>
<organism evidence="10 11">
    <name type="scientific">Roseibium algae</name>
    <dbReference type="NCBI Taxonomy" id="3123038"/>
    <lineage>
        <taxon>Bacteria</taxon>
        <taxon>Pseudomonadati</taxon>
        <taxon>Pseudomonadota</taxon>
        <taxon>Alphaproteobacteria</taxon>
        <taxon>Hyphomicrobiales</taxon>
        <taxon>Stappiaceae</taxon>
        <taxon>Roseibium</taxon>
    </lineage>
</organism>
<sequence length="144" mass="15306">MKKLQLTPIQRKSENTISLINIVFLMLIFFLIAGQLAPPMDSEVDLIDSTETDPVPPPDALVAREDGSLHYRGNPITVEAYLANAPGSDASETSGETSQGSTPSNIPVRLVADKDMAAKTLVDIVGQLQSAGAGKVTVVTMRSQ</sequence>
<keyword evidence="6 9" id="KW-0472">Membrane</keyword>
<dbReference type="RefSeq" id="WP_340274113.1">
    <property type="nucleotide sequence ID" value="NZ_JBAKIA010000005.1"/>
</dbReference>
<evidence type="ECO:0000256" key="9">
    <source>
        <dbReference type="SAM" id="Phobius"/>
    </source>
</evidence>
<accession>A0ABU8TKM2</accession>
<keyword evidence="5 9" id="KW-1133">Transmembrane helix</keyword>
<evidence type="ECO:0000256" key="2">
    <source>
        <dbReference type="ARBA" id="ARBA00005811"/>
    </source>
</evidence>
<name>A0ABU8TKM2_9HYPH</name>
<protein>
    <submittedName>
        <fullName evidence="10">Biopolymer transporter ExbD</fullName>
    </submittedName>
</protein>
<reference evidence="10 11" key="1">
    <citation type="submission" date="2024-02" db="EMBL/GenBank/DDBJ databases">
        <title>Roseibium algae sp. nov., isolated from marine alga (Grateloupia sp.), showing potential in myo-inositol conversion.</title>
        <authorList>
            <person name="Wang Y."/>
        </authorList>
    </citation>
    <scope>NUCLEOTIDE SEQUENCE [LARGE SCALE GENOMIC DNA]</scope>
    <source>
        <strain evidence="10 11">H3510</strain>
    </source>
</reference>
<dbReference type="EMBL" id="JBAKIA010000005">
    <property type="protein sequence ID" value="MEJ8474373.1"/>
    <property type="molecule type" value="Genomic_DNA"/>
</dbReference>
<keyword evidence="4 7" id="KW-0812">Transmembrane</keyword>
<evidence type="ECO:0000313" key="11">
    <source>
        <dbReference type="Proteomes" id="UP001385499"/>
    </source>
</evidence>
<evidence type="ECO:0000256" key="8">
    <source>
        <dbReference type="SAM" id="MobiDB-lite"/>
    </source>
</evidence>
<keyword evidence="3" id="KW-1003">Cell membrane</keyword>
<comment type="subcellular location">
    <subcellularLocation>
        <location evidence="1">Cell membrane</location>
        <topology evidence="1">Single-pass membrane protein</topology>
    </subcellularLocation>
    <subcellularLocation>
        <location evidence="7">Cell membrane</location>
        <topology evidence="7">Single-pass type II membrane protein</topology>
    </subcellularLocation>
</comment>
<proteinExistence type="inferred from homology"/>
<dbReference type="Pfam" id="PF02472">
    <property type="entry name" value="ExbD"/>
    <property type="match status" value="1"/>
</dbReference>
<evidence type="ECO:0000256" key="7">
    <source>
        <dbReference type="RuleBase" id="RU003879"/>
    </source>
</evidence>
<gene>
    <name evidence="10" type="ORF">V6575_09760</name>
</gene>
<keyword evidence="7" id="KW-0813">Transport</keyword>
<evidence type="ECO:0000313" key="10">
    <source>
        <dbReference type="EMBL" id="MEJ8474373.1"/>
    </source>
</evidence>
<keyword evidence="11" id="KW-1185">Reference proteome</keyword>
<evidence type="ECO:0000256" key="5">
    <source>
        <dbReference type="ARBA" id="ARBA00022989"/>
    </source>
</evidence>
<evidence type="ECO:0000256" key="3">
    <source>
        <dbReference type="ARBA" id="ARBA00022475"/>
    </source>
</evidence>
<evidence type="ECO:0000256" key="1">
    <source>
        <dbReference type="ARBA" id="ARBA00004162"/>
    </source>
</evidence>